<dbReference type="HAMAP" id="MF_00523">
    <property type="entry name" value="LpxD"/>
    <property type="match status" value="1"/>
</dbReference>
<dbReference type="InterPro" id="IPR020573">
    <property type="entry name" value="UDP_GlcNAc_AcTrfase_non-rep"/>
</dbReference>
<dbReference type="UniPathway" id="UPA00973"/>
<evidence type="ECO:0000256" key="3">
    <source>
        <dbReference type="ARBA" id="ARBA00022679"/>
    </source>
</evidence>
<keyword evidence="2 7" id="KW-0441">Lipid A biosynthesis</keyword>
<keyword evidence="3 7" id="KW-0808">Transferase</keyword>
<reference evidence="9 10" key="1">
    <citation type="submission" date="2016-10" db="EMBL/GenBank/DDBJ databases">
        <authorList>
            <person name="de Groot N.N."/>
        </authorList>
    </citation>
    <scope>NUCLEOTIDE SEQUENCE [LARGE SCALE GENOMIC DNA]</scope>
    <source>
        <strain evidence="9 10">GAS522</strain>
    </source>
</reference>
<dbReference type="Proteomes" id="UP000183208">
    <property type="component" value="Unassembled WGS sequence"/>
</dbReference>
<proteinExistence type="inferred from homology"/>
<organism evidence="9 10">
    <name type="scientific">Bradyrhizobium lablabi</name>
    <dbReference type="NCBI Taxonomy" id="722472"/>
    <lineage>
        <taxon>Bacteria</taxon>
        <taxon>Pseudomonadati</taxon>
        <taxon>Pseudomonadota</taxon>
        <taxon>Alphaproteobacteria</taxon>
        <taxon>Hyphomicrobiales</taxon>
        <taxon>Nitrobacteraceae</taxon>
        <taxon>Bradyrhizobium</taxon>
    </lineage>
</organism>
<dbReference type="NCBIfam" id="NF002060">
    <property type="entry name" value="PRK00892.1"/>
    <property type="match status" value="1"/>
</dbReference>
<feature type="active site" description="Proton acceptor" evidence="7">
    <location>
        <position position="256"/>
    </location>
</feature>
<dbReference type="Pfam" id="PF00132">
    <property type="entry name" value="Hexapep"/>
    <property type="match status" value="2"/>
</dbReference>
<comment type="catalytic activity">
    <reaction evidence="7">
        <text>a UDP-3-O-[(3R)-3-hydroxyacyl]-alpha-D-glucosamine + a (3R)-hydroxyacyl-[ACP] = a UDP-2-N,3-O-bis[(3R)-3-hydroxyacyl]-alpha-D-glucosamine + holo-[ACP] + H(+)</text>
        <dbReference type="Rhea" id="RHEA:53836"/>
        <dbReference type="Rhea" id="RHEA-COMP:9685"/>
        <dbReference type="Rhea" id="RHEA-COMP:9945"/>
        <dbReference type="ChEBI" id="CHEBI:15378"/>
        <dbReference type="ChEBI" id="CHEBI:64479"/>
        <dbReference type="ChEBI" id="CHEBI:78827"/>
        <dbReference type="ChEBI" id="CHEBI:137740"/>
        <dbReference type="ChEBI" id="CHEBI:137748"/>
        <dbReference type="EC" id="2.3.1.191"/>
    </reaction>
</comment>
<evidence type="ECO:0000313" key="10">
    <source>
        <dbReference type="Proteomes" id="UP000183208"/>
    </source>
</evidence>
<dbReference type="NCBIfam" id="TIGR01853">
    <property type="entry name" value="lipid_A_lpxD"/>
    <property type="match status" value="1"/>
</dbReference>
<evidence type="ECO:0000313" key="9">
    <source>
        <dbReference type="EMBL" id="SEC14659.1"/>
    </source>
</evidence>
<evidence type="ECO:0000256" key="5">
    <source>
        <dbReference type="ARBA" id="ARBA00023098"/>
    </source>
</evidence>
<keyword evidence="5 7" id="KW-0443">Lipid metabolism</keyword>
<comment type="similarity">
    <text evidence="7">Belongs to the transferase hexapeptide repeat family. LpxD subfamily.</text>
</comment>
<dbReference type="PROSITE" id="PS00101">
    <property type="entry name" value="HEXAPEP_TRANSFERASES"/>
    <property type="match status" value="2"/>
</dbReference>
<dbReference type="GO" id="GO:0016410">
    <property type="term" value="F:N-acyltransferase activity"/>
    <property type="evidence" value="ECO:0007669"/>
    <property type="project" value="InterPro"/>
</dbReference>
<dbReference type="PANTHER" id="PTHR43378">
    <property type="entry name" value="UDP-3-O-ACYLGLUCOSAMINE N-ACYLTRANSFERASE"/>
    <property type="match status" value="1"/>
</dbReference>
<dbReference type="Gene3D" id="3.40.1390.10">
    <property type="entry name" value="MurE/MurF, N-terminal domain"/>
    <property type="match status" value="1"/>
</dbReference>
<feature type="domain" description="UDP-3-O-[3-hydroxymyristoyl] glucosamine N-acyltransferase non-repeat region" evidence="8">
    <location>
        <begin position="32"/>
        <end position="101"/>
    </location>
</feature>
<evidence type="ECO:0000259" key="8">
    <source>
        <dbReference type="Pfam" id="PF04613"/>
    </source>
</evidence>
<evidence type="ECO:0000256" key="1">
    <source>
        <dbReference type="ARBA" id="ARBA00022516"/>
    </source>
</evidence>
<accession>A0A1H4Q4Y2</accession>
<dbReference type="InterPro" id="IPR011004">
    <property type="entry name" value="Trimer_LpxA-like_sf"/>
</dbReference>
<comment type="function">
    <text evidence="7">Catalyzes the N-acylation of UDP-3-O-acylglucosamine using 3-hydroxyacyl-ACP as the acyl donor. Is involved in the biosynthesis of lipid A, a phosphorylated glycolipid that anchors the lipopolysaccharide to the outer membrane of the cell.</text>
</comment>
<dbReference type="InterPro" id="IPR001451">
    <property type="entry name" value="Hexapep"/>
</dbReference>
<dbReference type="Gene3D" id="2.160.10.10">
    <property type="entry name" value="Hexapeptide repeat proteins"/>
    <property type="match status" value="1"/>
</dbReference>
<dbReference type="InterPro" id="IPR018357">
    <property type="entry name" value="Hexapep_transf_CS"/>
</dbReference>
<evidence type="ECO:0000256" key="6">
    <source>
        <dbReference type="ARBA" id="ARBA00023315"/>
    </source>
</evidence>
<evidence type="ECO:0000256" key="2">
    <source>
        <dbReference type="ARBA" id="ARBA00022556"/>
    </source>
</evidence>
<dbReference type="OrthoDB" id="9784739at2"/>
<sequence>MPAQALPFFIPHRVLAGREIAQIAGLTCPNIDFMISAVAPLESASAVDLCYMDNRKYLDDLKNTKARACLVSPRFSEFVPVSTFQFVTSDPYRIYCQVLALLYPSAASPRSTFGMKGVSERATVHESSTLGDGVTIDPGAMIGPDAHIGEFTCIGPNAVIGPGVVIGRSCSIGAGCVITHASVGDHVIIHPGVAIGQDGFGFSPGLEGHLKVAQIGAVIVHDLVEIGANTTIDRGSIRNTVIGQGSKIDNLVQIAHNVVIGRNCVIAAQAGIAGSTTLGNFVAVGGQSGIAPHLTIGDRAQIAGASGVTRDIPAGERWAGFPARPTKKFFRQHRMVELLAEQRLHINDEPSS</sequence>
<dbReference type="Pfam" id="PF04613">
    <property type="entry name" value="LpxD"/>
    <property type="match status" value="1"/>
</dbReference>
<keyword evidence="4 7" id="KW-0677">Repeat</keyword>
<dbReference type="AlphaFoldDB" id="A0A1H4Q4Y2"/>
<gene>
    <name evidence="7" type="primary">lpxD</name>
    <name evidence="9" type="ORF">SAMN05444171_0756</name>
</gene>
<dbReference type="GO" id="GO:0016020">
    <property type="term" value="C:membrane"/>
    <property type="evidence" value="ECO:0007669"/>
    <property type="project" value="GOC"/>
</dbReference>
<dbReference type="PANTHER" id="PTHR43378:SF2">
    <property type="entry name" value="UDP-3-O-ACYLGLUCOSAMINE N-ACYLTRANSFERASE 1, MITOCHONDRIAL-RELATED"/>
    <property type="match status" value="1"/>
</dbReference>
<comment type="pathway">
    <text evidence="7">Bacterial outer membrane biogenesis; LPS lipid A biosynthesis.</text>
</comment>
<dbReference type="EMBL" id="FNTI01000001">
    <property type="protein sequence ID" value="SEC14659.1"/>
    <property type="molecule type" value="Genomic_DNA"/>
</dbReference>
<protein>
    <recommendedName>
        <fullName evidence="7">UDP-3-O-acylglucosamine N-acyltransferase</fullName>
        <ecNumber evidence="7">2.3.1.191</ecNumber>
    </recommendedName>
</protein>
<keyword evidence="6 7" id="KW-0012">Acyltransferase</keyword>
<evidence type="ECO:0000256" key="7">
    <source>
        <dbReference type="HAMAP-Rule" id="MF_00523"/>
    </source>
</evidence>
<keyword evidence="1 7" id="KW-0444">Lipid biosynthesis</keyword>
<dbReference type="CDD" id="cd03352">
    <property type="entry name" value="LbH_LpxD"/>
    <property type="match status" value="1"/>
</dbReference>
<comment type="subunit">
    <text evidence="7">Homotrimer.</text>
</comment>
<dbReference type="InterPro" id="IPR007691">
    <property type="entry name" value="LpxD"/>
</dbReference>
<dbReference type="EC" id="2.3.1.191" evidence="7"/>
<dbReference type="GO" id="GO:0009245">
    <property type="term" value="P:lipid A biosynthetic process"/>
    <property type="evidence" value="ECO:0007669"/>
    <property type="project" value="UniProtKB-UniRule"/>
</dbReference>
<dbReference type="GO" id="GO:0103118">
    <property type="term" value="F:UDP-3-O-[(3R)-3-hydroxyacyl]-glucosamine N-acyltransferase activity"/>
    <property type="evidence" value="ECO:0007669"/>
    <property type="project" value="UniProtKB-EC"/>
</dbReference>
<name>A0A1H4Q4Y2_9BRAD</name>
<evidence type="ECO:0000256" key="4">
    <source>
        <dbReference type="ARBA" id="ARBA00022737"/>
    </source>
</evidence>
<dbReference type="SUPFAM" id="SSF51161">
    <property type="entry name" value="Trimeric LpxA-like enzymes"/>
    <property type="match status" value="1"/>
</dbReference>